<dbReference type="Proteomes" id="UP000275078">
    <property type="component" value="Unassembled WGS sequence"/>
</dbReference>
<evidence type="ECO:0000313" key="3">
    <source>
        <dbReference type="Proteomes" id="UP000275078"/>
    </source>
</evidence>
<protein>
    <submittedName>
        <fullName evidence="2">Uncharacterized protein</fullName>
    </submittedName>
</protein>
<gene>
    <name evidence="2" type="ORF">BJ508DRAFT_21210</name>
</gene>
<feature type="compositionally biased region" description="Basic and acidic residues" evidence="1">
    <location>
        <begin position="406"/>
        <end position="422"/>
    </location>
</feature>
<feature type="region of interest" description="Disordered" evidence="1">
    <location>
        <begin position="558"/>
        <end position="634"/>
    </location>
</feature>
<feature type="compositionally biased region" description="Polar residues" evidence="1">
    <location>
        <begin position="857"/>
        <end position="866"/>
    </location>
</feature>
<feature type="compositionally biased region" description="Basic and acidic residues" evidence="1">
    <location>
        <begin position="466"/>
        <end position="480"/>
    </location>
</feature>
<sequence length="1009" mass="111179">MNDRESTNRALHPPHSIRRRSTTKAAPLIAPPPNRRRDRRENTFTSNIYDNIFAPPHPHRPRKIRPDLVASSDGARPTKKPRVSLCLAALSRSLQLAAGMEEEMEDAELPGYFEEEEEVVVEVEDEGAGTAPVEEEVAAEPVEEEEVESEAPIPGEQEEGESALPDMLESDDSNWEDWSGSGSSVVRETPPPVVVGTSEQEGWMPVLQPRKRRRIGRAERLRNSVGVEPGASLPPVIPTEEGGTEEQEEEDGEGDGEVPVLPLTPAASIGEDQTVEKVKDSEVVESVEHPVVTPTTDEQTAEKACESEVVEQPGPSPAATTTSEEQTVEPEKDNNLEVIKRSFNIPPGAPITKIPTADGGHNYRVAGMTIWMPPPKSMRQQKVASVRKDPSDEKDQPVANPPATPTRKERTADAEEEGKNTEEVEPPAPLPPATPTRKGPPAEVEEEGKNAEEVEPPAPLPPATPTRKERPAEVEKRKDTEEAEPPAPLPPATPTRKEQTVALEKKDDSEVNKAAVPRQRLTPRGTTVIPHGAIVNPTARERAQCYQMRVGNGRAFWMPLKSTRHRTEDLSEEEEEGQPVPDSPATPTRKERAKVPEEEDEPEVNKVAVPPQPAAPRREEQTVTNVPGLWMPPPETTMQQIEEARAKNAAKMLNNSNRLSFSQRLENAKREQQGLPPLYTLPTSTEERALPAQVHSKPTRKERRACAEKRNNASVEPLQPLAPATPKRKKQRVQDGPEKENVEPPLPREALPPATPKRKKQRVVSEKENVEPPAPLEALPPATPRRNLEKPVQLSPATPTMGSEKESVEPPVPLLPAMATKRRRDGEAIMKPNPPKANTTDKGTNTPTIISPPPSTRQPSASSLPQTPEPSRPTPTPQHIAPLSPSSQLREDVELDDFRQRLDQLAPPLEVVLAEAQKKARLYMLSKGLSPSRIETLENLQALVSVKPVKPDRADEARRIAAEARRAAAEARAKALAASEKRDKEREERRKRRAEKDVVSGNGKRKRRP</sequence>
<feature type="compositionally biased region" description="Acidic residues" evidence="1">
    <location>
        <begin position="119"/>
        <end position="149"/>
    </location>
</feature>
<feature type="compositionally biased region" description="Acidic residues" evidence="1">
    <location>
        <begin position="242"/>
        <end position="256"/>
    </location>
</feature>
<feature type="compositionally biased region" description="Basic and acidic residues" evidence="1">
    <location>
        <begin position="495"/>
        <end position="511"/>
    </location>
</feature>
<evidence type="ECO:0000313" key="2">
    <source>
        <dbReference type="EMBL" id="RPA85028.1"/>
    </source>
</evidence>
<organism evidence="2 3">
    <name type="scientific">Ascobolus immersus RN42</name>
    <dbReference type="NCBI Taxonomy" id="1160509"/>
    <lineage>
        <taxon>Eukaryota</taxon>
        <taxon>Fungi</taxon>
        <taxon>Dikarya</taxon>
        <taxon>Ascomycota</taxon>
        <taxon>Pezizomycotina</taxon>
        <taxon>Pezizomycetes</taxon>
        <taxon>Pezizales</taxon>
        <taxon>Ascobolaceae</taxon>
        <taxon>Ascobolus</taxon>
    </lineage>
</organism>
<name>A0A3N4IK10_ASCIM</name>
<dbReference type="AlphaFoldDB" id="A0A3N4IK10"/>
<feature type="compositionally biased region" description="Basic and acidic residues" evidence="1">
    <location>
        <begin position="386"/>
        <end position="396"/>
    </location>
</feature>
<proteinExistence type="predicted"/>
<dbReference type="EMBL" id="ML119656">
    <property type="protein sequence ID" value="RPA85028.1"/>
    <property type="molecule type" value="Genomic_DNA"/>
</dbReference>
<feature type="compositionally biased region" description="Basic and acidic residues" evidence="1">
    <location>
        <begin position="972"/>
        <end position="998"/>
    </location>
</feature>
<feature type="compositionally biased region" description="Basic and acidic residues" evidence="1">
    <location>
        <begin position="329"/>
        <end position="340"/>
    </location>
</feature>
<evidence type="ECO:0000256" key="1">
    <source>
        <dbReference type="SAM" id="MobiDB-lite"/>
    </source>
</evidence>
<feature type="region of interest" description="Disordered" evidence="1">
    <location>
        <begin position="972"/>
        <end position="1009"/>
    </location>
</feature>
<reference evidence="2 3" key="1">
    <citation type="journal article" date="2018" name="Nat. Ecol. Evol.">
        <title>Pezizomycetes genomes reveal the molecular basis of ectomycorrhizal truffle lifestyle.</title>
        <authorList>
            <person name="Murat C."/>
            <person name="Payen T."/>
            <person name="Noel B."/>
            <person name="Kuo A."/>
            <person name="Morin E."/>
            <person name="Chen J."/>
            <person name="Kohler A."/>
            <person name="Krizsan K."/>
            <person name="Balestrini R."/>
            <person name="Da Silva C."/>
            <person name="Montanini B."/>
            <person name="Hainaut M."/>
            <person name="Levati E."/>
            <person name="Barry K.W."/>
            <person name="Belfiori B."/>
            <person name="Cichocki N."/>
            <person name="Clum A."/>
            <person name="Dockter R.B."/>
            <person name="Fauchery L."/>
            <person name="Guy J."/>
            <person name="Iotti M."/>
            <person name="Le Tacon F."/>
            <person name="Lindquist E.A."/>
            <person name="Lipzen A."/>
            <person name="Malagnac F."/>
            <person name="Mello A."/>
            <person name="Molinier V."/>
            <person name="Miyauchi S."/>
            <person name="Poulain J."/>
            <person name="Riccioni C."/>
            <person name="Rubini A."/>
            <person name="Sitrit Y."/>
            <person name="Splivallo R."/>
            <person name="Traeger S."/>
            <person name="Wang M."/>
            <person name="Zifcakova L."/>
            <person name="Wipf D."/>
            <person name="Zambonelli A."/>
            <person name="Paolocci F."/>
            <person name="Nowrousian M."/>
            <person name="Ottonello S."/>
            <person name="Baldrian P."/>
            <person name="Spatafora J.W."/>
            <person name="Henrissat B."/>
            <person name="Nagy L.G."/>
            <person name="Aury J.M."/>
            <person name="Wincker P."/>
            <person name="Grigoriev I.V."/>
            <person name="Bonfante P."/>
            <person name="Martin F.M."/>
        </authorList>
    </citation>
    <scope>NUCLEOTIDE SEQUENCE [LARGE SCALE GENOMIC DNA]</scope>
    <source>
        <strain evidence="2 3">RN42</strain>
    </source>
</reference>
<feature type="region of interest" description="Disordered" evidence="1">
    <location>
        <begin position="657"/>
        <end position="889"/>
    </location>
</feature>
<feature type="region of interest" description="Disordered" evidence="1">
    <location>
        <begin position="1"/>
        <end position="81"/>
    </location>
</feature>
<feature type="compositionally biased region" description="Basic and acidic residues" evidence="1">
    <location>
        <begin position="274"/>
        <end position="288"/>
    </location>
</feature>
<feature type="compositionally biased region" description="Pro residues" evidence="1">
    <location>
        <begin position="867"/>
        <end position="876"/>
    </location>
</feature>
<accession>A0A3N4IK10</accession>
<feature type="region of interest" description="Disordered" evidence="1">
    <location>
        <begin position="119"/>
        <end position="535"/>
    </location>
</feature>
<keyword evidence="3" id="KW-1185">Reference proteome</keyword>
<feature type="compositionally biased region" description="Basic and acidic residues" evidence="1">
    <location>
        <begin position="732"/>
        <end position="742"/>
    </location>
</feature>